<organism evidence="1">
    <name type="scientific">gut metagenome</name>
    <dbReference type="NCBI Taxonomy" id="749906"/>
    <lineage>
        <taxon>unclassified sequences</taxon>
        <taxon>metagenomes</taxon>
        <taxon>organismal metagenomes</taxon>
    </lineage>
</organism>
<accession>J9C0W1</accession>
<keyword evidence="1" id="KW-0808">Transferase</keyword>
<protein>
    <submittedName>
        <fullName evidence="1">Two-component system sensor histidine kinase</fullName>
    </submittedName>
</protein>
<sequence>MYREDMLESRLRSYADLVAEALESDGLKTDSTRFYSIASFLPEELRLTVISRQGSVMYESSEQGAAEMDSHQDRPEVQNALLKIEGNDIRKSITTGLTYYYYAKSYGSFLVRVALP</sequence>
<keyword evidence="1" id="KW-0418">Kinase</keyword>
<dbReference type="AlphaFoldDB" id="J9C0W1"/>
<comment type="caution">
    <text evidence="1">The sequence shown here is derived from an EMBL/GenBank/DDBJ whole genome shotgun (WGS) entry which is preliminary data.</text>
</comment>
<feature type="non-terminal residue" evidence="1">
    <location>
        <position position="116"/>
    </location>
</feature>
<reference evidence="1" key="1">
    <citation type="journal article" date="2012" name="PLoS ONE">
        <title>Gene sets for utilization of primary and secondary nutrition supplies in the distal gut of endangered iberian lynx.</title>
        <authorList>
            <person name="Alcaide M."/>
            <person name="Messina E."/>
            <person name="Richter M."/>
            <person name="Bargiela R."/>
            <person name="Peplies J."/>
            <person name="Huws S.A."/>
            <person name="Newbold C.J."/>
            <person name="Golyshin P.N."/>
            <person name="Simon M.A."/>
            <person name="Lopez G."/>
            <person name="Yakimov M.M."/>
            <person name="Ferrer M."/>
        </authorList>
    </citation>
    <scope>NUCLEOTIDE SEQUENCE</scope>
</reference>
<proteinExistence type="predicted"/>
<dbReference type="GO" id="GO:0016301">
    <property type="term" value="F:kinase activity"/>
    <property type="evidence" value="ECO:0007669"/>
    <property type="project" value="UniProtKB-KW"/>
</dbReference>
<name>J9C0W1_9ZZZZ</name>
<evidence type="ECO:0000313" key="1">
    <source>
        <dbReference type="EMBL" id="EJW93460.1"/>
    </source>
</evidence>
<gene>
    <name evidence="1" type="ORF">EVA_18433</name>
</gene>
<dbReference type="EMBL" id="AMCI01006960">
    <property type="protein sequence ID" value="EJW93460.1"/>
    <property type="molecule type" value="Genomic_DNA"/>
</dbReference>